<keyword evidence="1" id="KW-1185">Reference proteome</keyword>
<dbReference type="RefSeq" id="XP_027364442.1">
    <property type="nucleotide sequence ID" value="XM_027508641.1"/>
</dbReference>
<dbReference type="InterPro" id="IPR021109">
    <property type="entry name" value="Peptidase_aspartic_dom_sf"/>
</dbReference>
<reference evidence="1" key="1">
    <citation type="journal article" date="2019" name="Toxins">
        <title>Detection of Abrin-Like and Prepropulchellin-Like Toxin Genes and Transcripts Using Whole Genome Sequencing and Full-Length Transcript Sequencing of Abrus precatorius.</title>
        <authorList>
            <person name="Hovde B.T."/>
            <person name="Daligault H.E."/>
            <person name="Hanschen E.R."/>
            <person name="Kunde Y.A."/>
            <person name="Johnson M.B."/>
            <person name="Starkenburg S.R."/>
            <person name="Johnson S.L."/>
        </authorList>
    </citation>
    <scope>NUCLEOTIDE SEQUENCE [LARGE SCALE GENOMIC DNA]</scope>
</reference>
<dbReference type="PANTHER" id="PTHR33067">
    <property type="entry name" value="RNA-DIRECTED DNA POLYMERASE-RELATED"/>
    <property type="match status" value="1"/>
</dbReference>
<dbReference type="GeneID" id="113871549"/>
<accession>A0A8B8M9H3</accession>
<dbReference type="OrthoDB" id="1702682at2759"/>
<proteinExistence type="predicted"/>
<evidence type="ECO:0000313" key="1">
    <source>
        <dbReference type="Proteomes" id="UP000694853"/>
    </source>
</evidence>
<sequence>MAVLKEEHTLASLYTPMLPEIERPCLEQHALADNEGTTVLDESKVVLNEGTPVLDDEQGRAYHPDAKKETREDAPVVTKPKVPFPQRLMSSQRDPQFNKFLGILRKLHINIPFVEAISQMPKYAKFLKEMLSNKRKLEEFETVRLNEECSAILLRKLLPKLKEPGSFTIPCTIGNSYFDKALYDLGASINLMPFSVFKRLGMQEPKPTSISLQLADRLITYPRGIVEDVQVKVDKFMFPTDFIVLDMEE</sequence>
<evidence type="ECO:0000313" key="2">
    <source>
        <dbReference type="RefSeq" id="XP_027364442.1"/>
    </source>
</evidence>
<dbReference type="PANTHER" id="PTHR33067:SF31">
    <property type="entry name" value="RNA-DIRECTED DNA POLYMERASE"/>
    <property type="match status" value="1"/>
</dbReference>
<protein>
    <submittedName>
        <fullName evidence="2">Uncharacterized protein LOC113871549</fullName>
    </submittedName>
</protein>
<gene>
    <name evidence="2" type="primary">LOC113871549</name>
</gene>
<dbReference type="AlphaFoldDB" id="A0A8B8M9H3"/>
<dbReference type="KEGG" id="aprc:113871549"/>
<reference evidence="2" key="2">
    <citation type="submission" date="2025-08" db="UniProtKB">
        <authorList>
            <consortium name="RefSeq"/>
        </authorList>
    </citation>
    <scope>IDENTIFICATION</scope>
    <source>
        <tissue evidence="2">Young leaves</tissue>
    </source>
</reference>
<organism evidence="1 2">
    <name type="scientific">Abrus precatorius</name>
    <name type="common">Indian licorice</name>
    <name type="synonym">Glycine abrus</name>
    <dbReference type="NCBI Taxonomy" id="3816"/>
    <lineage>
        <taxon>Eukaryota</taxon>
        <taxon>Viridiplantae</taxon>
        <taxon>Streptophyta</taxon>
        <taxon>Embryophyta</taxon>
        <taxon>Tracheophyta</taxon>
        <taxon>Spermatophyta</taxon>
        <taxon>Magnoliopsida</taxon>
        <taxon>eudicotyledons</taxon>
        <taxon>Gunneridae</taxon>
        <taxon>Pentapetalae</taxon>
        <taxon>rosids</taxon>
        <taxon>fabids</taxon>
        <taxon>Fabales</taxon>
        <taxon>Fabaceae</taxon>
        <taxon>Papilionoideae</taxon>
        <taxon>50 kb inversion clade</taxon>
        <taxon>NPAAA clade</taxon>
        <taxon>indigoferoid/millettioid clade</taxon>
        <taxon>Abreae</taxon>
        <taxon>Abrus</taxon>
    </lineage>
</organism>
<name>A0A8B8M9H3_ABRPR</name>
<dbReference type="Proteomes" id="UP000694853">
    <property type="component" value="Unplaced"/>
</dbReference>
<dbReference type="Gene3D" id="2.40.70.10">
    <property type="entry name" value="Acid Proteases"/>
    <property type="match status" value="1"/>
</dbReference>
<dbReference type="CDD" id="cd00303">
    <property type="entry name" value="retropepsin_like"/>
    <property type="match status" value="1"/>
</dbReference>